<keyword evidence="2" id="KW-1185">Reference proteome</keyword>
<comment type="caution">
    <text evidence="1">The sequence shown here is derived from an EMBL/GenBank/DDBJ whole genome shotgun (WGS) entry which is preliminary data.</text>
</comment>
<dbReference type="EMBL" id="JAAJBT010000001">
    <property type="protein sequence ID" value="NHM00967.1"/>
    <property type="molecule type" value="Genomic_DNA"/>
</dbReference>
<evidence type="ECO:0000313" key="1">
    <source>
        <dbReference type="EMBL" id="NHM00967.1"/>
    </source>
</evidence>
<evidence type="ECO:0000313" key="2">
    <source>
        <dbReference type="Proteomes" id="UP000800984"/>
    </source>
</evidence>
<accession>A0ABX0I1A4</accession>
<name>A0ABX0I1A4_9FLAO</name>
<reference evidence="1 2" key="1">
    <citation type="submission" date="2020-02" db="EMBL/GenBank/DDBJ databases">
        <authorList>
            <person name="Chen W.-M."/>
        </authorList>
    </citation>
    <scope>NUCLEOTIDE SEQUENCE [LARGE SCALE GENOMIC DNA]</scope>
    <source>
        <strain evidence="1 2">KDG-16</strain>
    </source>
</reference>
<dbReference type="Proteomes" id="UP000800984">
    <property type="component" value="Unassembled WGS sequence"/>
</dbReference>
<proteinExistence type="predicted"/>
<gene>
    <name evidence="1" type="ORF">G4D72_02460</name>
</gene>
<protein>
    <submittedName>
        <fullName evidence="1">Uncharacterized protein</fullName>
    </submittedName>
</protein>
<dbReference type="RefSeq" id="WP_166076000.1">
    <property type="nucleotide sequence ID" value="NZ_JAAJBT010000001.1"/>
</dbReference>
<sequence>MPFENLSTVHYTTAQKTATTDTLSALENILTANFKNLTPEERRKYGSINEQNKLIVNKALAYRTHQPNLSSADVDWEEFQNDFDSRTFIEGILTRLQALMDGLYNNNKILHDYDNYQAALTDYGYSQYKAGTKAAGFETKVAEMAQFFNRTGTTTTPKTSEDTTTN</sequence>
<organism evidence="1 2">
    <name type="scientific">Flavobacterium difficile</name>
    <dbReference type="NCBI Taxonomy" id="2709659"/>
    <lineage>
        <taxon>Bacteria</taxon>
        <taxon>Pseudomonadati</taxon>
        <taxon>Bacteroidota</taxon>
        <taxon>Flavobacteriia</taxon>
        <taxon>Flavobacteriales</taxon>
        <taxon>Flavobacteriaceae</taxon>
        <taxon>Flavobacterium</taxon>
    </lineage>
</organism>